<comment type="caution">
    <text evidence="3">The sequence shown here is derived from an EMBL/GenBank/DDBJ whole genome shotgun (WGS) entry which is preliminary data.</text>
</comment>
<dbReference type="EMBL" id="JAERRB010000012">
    <property type="protein sequence ID" value="MBL0744718.1"/>
    <property type="molecule type" value="Genomic_DNA"/>
</dbReference>
<accession>A0ABS1KZW2</accession>
<dbReference type="InterPro" id="IPR025665">
    <property type="entry name" value="Beta-barrel_OMP_2"/>
</dbReference>
<evidence type="ECO:0000256" key="1">
    <source>
        <dbReference type="SAM" id="SignalP"/>
    </source>
</evidence>
<protein>
    <submittedName>
        <fullName evidence="3">Outer membrane beta-barrel protein</fullName>
    </submittedName>
</protein>
<reference evidence="3 4" key="1">
    <citation type="submission" date="2021-01" db="EMBL/GenBank/DDBJ databases">
        <title>Chryseolinea sp. Jin1 Genome sequencing and assembly.</title>
        <authorList>
            <person name="Kim I."/>
        </authorList>
    </citation>
    <scope>NUCLEOTIDE SEQUENCE [LARGE SCALE GENOMIC DNA]</scope>
    <source>
        <strain evidence="3 4">Jin1</strain>
    </source>
</reference>
<evidence type="ECO:0000313" key="3">
    <source>
        <dbReference type="EMBL" id="MBL0744718.1"/>
    </source>
</evidence>
<keyword evidence="4" id="KW-1185">Reference proteome</keyword>
<feature type="domain" description="Outer membrane protein beta-barrel" evidence="2">
    <location>
        <begin position="22"/>
        <end position="243"/>
    </location>
</feature>
<proteinExistence type="predicted"/>
<dbReference type="Proteomes" id="UP000613030">
    <property type="component" value="Unassembled WGS sequence"/>
</dbReference>
<sequence length="264" mass="28524">MKKILLSVFVLSSFWCSAQTRFMFGAGANLSHVSSMSKDVTIAVAIPQSTGFSAYSIEAVLHERYEGRAGFQAGMKTDIPLSSRFFISTGLTASWIRYQRFATLENFPVGIEQLTTVTAGSPMGSIVMGNWETNVATPRPVALMAAGDGKVTQLYAQVPVLAGLSFFDGKLVARAGATFGLLAHASENKNRYDFATQTFETYKDTDKGAYQKAQVSGTLEATYFIGHRLGIDLSASRGITSLYSDSNTPHVSTVMLGLNYSLTK</sequence>
<dbReference type="RefSeq" id="WP_202014542.1">
    <property type="nucleotide sequence ID" value="NZ_JAERRB010000012.1"/>
</dbReference>
<name>A0ABS1KZW2_9BACT</name>
<organism evidence="3 4">
    <name type="scientific">Chryseolinea lacunae</name>
    <dbReference type="NCBI Taxonomy" id="2801331"/>
    <lineage>
        <taxon>Bacteria</taxon>
        <taxon>Pseudomonadati</taxon>
        <taxon>Bacteroidota</taxon>
        <taxon>Cytophagia</taxon>
        <taxon>Cytophagales</taxon>
        <taxon>Fulvivirgaceae</taxon>
        <taxon>Chryseolinea</taxon>
    </lineage>
</organism>
<feature type="signal peptide" evidence="1">
    <location>
        <begin position="1"/>
        <end position="18"/>
    </location>
</feature>
<feature type="chain" id="PRO_5045638058" evidence="1">
    <location>
        <begin position="19"/>
        <end position="264"/>
    </location>
</feature>
<gene>
    <name evidence="3" type="ORF">JI741_26025</name>
</gene>
<evidence type="ECO:0000259" key="2">
    <source>
        <dbReference type="Pfam" id="PF13568"/>
    </source>
</evidence>
<keyword evidence="1" id="KW-0732">Signal</keyword>
<dbReference type="Pfam" id="PF13568">
    <property type="entry name" value="OMP_b-brl_2"/>
    <property type="match status" value="1"/>
</dbReference>
<evidence type="ECO:0000313" key="4">
    <source>
        <dbReference type="Proteomes" id="UP000613030"/>
    </source>
</evidence>